<organism evidence="4 5">
    <name type="scientific">Archaeoglobus profundus (strain DSM 5631 / JCM 9629 / NBRC 100127 / Av18)</name>
    <dbReference type="NCBI Taxonomy" id="572546"/>
    <lineage>
        <taxon>Archaea</taxon>
        <taxon>Methanobacteriati</taxon>
        <taxon>Methanobacteriota</taxon>
        <taxon>Archaeoglobi</taxon>
        <taxon>Archaeoglobales</taxon>
        <taxon>Archaeoglobaceae</taxon>
        <taxon>Archaeoglobus</taxon>
    </lineage>
</organism>
<dbReference type="UniPathway" id="UPA00071"/>
<keyword evidence="1" id="KW-0479">Metal-binding</keyword>
<evidence type="ECO:0000313" key="4">
    <source>
        <dbReference type="EMBL" id="ADB57659.1"/>
    </source>
</evidence>
<dbReference type="InterPro" id="IPR001303">
    <property type="entry name" value="Aldolase_II/adducin_N"/>
</dbReference>
<dbReference type="GO" id="GO:0005829">
    <property type="term" value="C:cytosol"/>
    <property type="evidence" value="ECO:0007669"/>
    <property type="project" value="TreeGrafter"/>
</dbReference>
<evidence type="ECO:0000313" key="5">
    <source>
        <dbReference type="Proteomes" id="UP000001901"/>
    </source>
</evidence>
<dbReference type="InterPro" id="IPR050197">
    <property type="entry name" value="Aldolase_class_II_sugar_metab"/>
</dbReference>
<dbReference type="PANTHER" id="PTHR22789:SF0">
    <property type="entry name" value="3-OXO-TETRONATE 4-PHOSPHATE DECARBOXYLASE-RELATED"/>
    <property type="match status" value="1"/>
</dbReference>
<gene>
    <name evidence="4" type="ordered locus">Arcpr_0594</name>
</gene>
<name>D2RH84_ARCPA</name>
<dbReference type="Pfam" id="PF00596">
    <property type="entry name" value="Aldolase_II"/>
    <property type="match status" value="1"/>
</dbReference>
<reference evidence="4 5" key="1">
    <citation type="journal article" date="2010" name="Stand. Genomic Sci.">
        <title>Complete genome sequence of Archaeoglobus profundus type strain (AV18).</title>
        <authorList>
            <person name="von Jan M."/>
            <person name="Lapidus A."/>
            <person name="Del Rio T.G."/>
            <person name="Copeland A."/>
            <person name="Tice H."/>
            <person name="Cheng J.F."/>
            <person name="Lucas S."/>
            <person name="Chen F."/>
            <person name="Nolan M."/>
            <person name="Goodwin L."/>
            <person name="Han C."/>
            <person name="Pitluck S."/>
            <person name="Liolios K."/>
            <person name="Ivanova N."/>
            <person name="Mavromatis K."/>
            <person name="Ovchinnikova G."/>
            <person name="Chertkov O."/>
            <person name="Pati A."/>
            <person name="Chen A."/>
            <person name="Palaniappan K."/>
            <person name="Land M."/>
            <person name="Hauser L."/>
            <person name="Chang Y.J."/>
            <person name="Jeffries C.D."/>
            <person name="Saunders E."/>
            <person name="Brettin T."/>
            <person name="Detter J.C."/>
            <person name="Chain P."/>
            <person name="Eichinger K."/>
            <person name="Huber H."/>
            <person name="Spring S."/>
            <person name="Rohde M."/>
            <person name="Goker M."/>
            <person name="Wirth R."/>
            <person name="Woyke T."/>
            <person name="Bristow J."/>
            <person name="Eisen J.A."/>
            <person name="Markowitz V."/>
            <person name="Hugenholtz P."/>
            <person name="Kyrpides N.C."/>
            <person name="Klenk H.P."/>
        </authorList>
    </citation>
    <scope>NUCLEOTIDE SEQUENCE [LARGE SCALE GENOMIC DNA]</scope>
    <source>
        <strain evidence="5">DSM 5631 / JCM 9629 / NBRC 100127 / Av18</strain>
    </source>
</reference>
<dbReference type="KEGG" id="apo:Arcpr_0594"/>
<dbReference type="AlphaFoldDB" id="D2RH84"/>
<dbReference type="GO" id="GO:0046872">
    <property type="term" value="F:metal ion binding"/>
    <property type="evidence" value="ECO:0007669"/>
    <property type="project" value="UniProtKB-KW"/>
</dbReference>
<dbReference type="PANTHER" id="PTHR22789">
    <property type="entry name" value="FUCULOSE PHOSPHATE ALDOLASE"/>
    <property type="match status" value="1"/>
</dbReference>
<evidence type="ECO:0000256" key="2">
    <source>
        <dbReference type="ARBA" id="ARBA00023239"/>
    </source>
</evidence>
<dbReference type="InterPro" id="IPR036409">
    <property type="entry name" value="Aldolase_II/adducin_N_sf"/>
</dbReference>
<evidence type="ECO:0000256" key="1">
    <source>
        <dbReference type="ARBA" id="ARBA00022723"/>
    </source>
</evidence>
<dbReference type="HOGENOM" id="CLU_006033_3_4_2"/>
<sequence length="181" mass="20321">MQKVINEMIKIGRKLGQFRLVDGASGNMSCRIGDFMLITRSGSILDDLTPQDFVYVKIGEFCKGISSDWKVHKAIYEKTDYKAVLHCHGVYNVVLSLIHDEIVPRDLEGGIFLKKVRVVEGEFGSDEVAEAIADEIARNGIAIHKGHGIYSAGKDMIEAFNKACYLEHSCEILYRLKVLKR</sequence>
<dbReference type="Proteomes" id="UP000001901">
    <property type="component" value="Chromosome"/>
</dbReference>
<keyword evidence="2" id="KW-0456">Lyase</keyword>
<dbReference type="RefSeq" id="WP_012939995.1">
    <property type="nucleotide sequence ID" value="NC_013741.1"/>
</dbReference>
<dbReference type="SMART" id="SM01007">
    <property type="entry name" value="Aldolase_II"/>
    <property type="match status" value="1"/>
</dbReference>
<dbReference type="SUPFAM" id="SSF53639">
    <property type="entry name" value="AraD/HMP-PK domain-like"/>
    <property type="match status" value="1"/>
</dbReference>
<dbReference type="GO" id="GO:0019323">
    <property type="term" value="P:pentose catabolic process"/>
    <property type="evidence" value="ECO:0007669"/>
    <property type="project" value="TreeGrafter"/>
</dbReference>
<dbReference type="Gene3D" id="3.40.225.10">
    <property type="entry name" value="Class II aldolase/adducin N-terminal domain"/>
    <property type="match status" value="1"/>
</dbReference>
<dbReference type="GeneID" id="8739253"/>
<dbReference type="EMBL" id="CP001857">
    <property type="protein sequence ID" value="ADB57659.1"/>
    <property type="molecule type" value="Genomic_DNA"/>
</dbReference>
<dbReference type="eggNOG" id="arCOG04226">
    <property type="taxonomic scope" value="Archaea"/>
</dbReference>
<dbReference type="PaxDb" id="572546-Arcpr_0594"/>
<proteinExistence type="predicted"/>
<feature type="domain" description="Class II aldolase/adducin N-terminal" evidence="3">
    <location>
        <begin position="6"/>
        <end position="174"/>
    </location>
</feature>
<keyword evidence="5" id="KW-1185">Reference proteome</keyword>
<accession>D2RH84</accession>
<dbReference type="STRING" id="572546.Arcpr_0594"/>
<dbReference type="GO" id="GO:0016832">
    <property type="term" value="F:aldehyde-lyase activity"/>
    <property type="evidence" value="ECO:0007669"/>
    <property type="project" value="TreeGrafter"/>
</dbReference>
<dbReference type="OrthoDB" id="18709at2157"/>
<evidence type="ECO:0000259" key="3">
    <source>
        <dbReference type="SMART" id="SM01007"/>
    </source>
</evidence>
<protein>
    <submittedName>
        <fullName evidence="4">Class II aldolase/adducin family protein</fullName>
    </submittedName>
</protein>